<sequence>MISVADKILRYVRVRGPGSVFTPSDFIRFGSRPAVDQALSRLCKDKRLRRLAHGLYDYPRVHPQLGDLAPAPDAIAKAFARETGSHLQMTGAQAANALGLSTQVPARNVYLTDGPSRRVVLGKRTVDIRHASPKHLIAPGSMAGNVVQALRHLGPDSTAAVVAAAAARMKDSDRRALASGIKQAPAWMRPALDEIVQRTAA</sequence>
<dbReference type="RefSeq" id="WP_139859079.1">
    <property type="nucleotide sequence ID" value="NZ_CAADFC020000008.1"/>
</dbReference>
<evidence type="ECO:0000313" key="1">
    <source>
        <dbReference type="EMBL" id="VIO68797.1"/>
    </source>
</evidence>
<accession>A0A508T609</accession>
<dbReference type="EMBL" id="CAADFC020000008">
    <property type="protein sequence ID" value="VIO68797.1"/>
    <property type="molecule type" value="Genomic_DNA"/>
</dbReference>
<dbReference type="Proteomes" id="UP000328092">
    <property type="component" value="Unassembled WGS sequence"/>
</dbReference>
<gene>
    <name evidence="1" type="ORF">CI1B_23620</name>
</gene>
<keyword evidence="2" id="KW-1185">Reference proteome</keyword>
<proteinExistence type="predicted"/>
<dbReference type="InterPro" id="IPR045738">
    <property type="entry name" value="DUF6088"/>
</dbReference>
<name>A0A508T609_9BRAD</name>
<evidence type="ECO:0008006" key="3">
    <source>
        <dbReference type="Google" id="ProtNLM"/>
    </source>
</evidence>
<comment type="caution">
    <text evidence="1">The sequence shown here is derived from an EMBL/GenBank/DDBJ whole genome shotgun (WGS) entry which is preliminary data.</text>
</comment>
<organism evidence="1 2">
    <name type="scientific">Bradyrhizobium ivorense</name>
    <dbReference type="NCBI Taxonomy" id="2511166"/>
    <lineage>
        <taxon>Bacteria</taxon>
        <taxon>Pseudomonadati</taxon>
        <taxon>Pseudomonadota</taxon>
        <taxon>Alphaproteobacteria</taxon>
        <taxon>Hyphomicrobiales</taxon>
        <taxon>Nitrobacteraceae</taxon>
        <taxon>Bradyrhizobium</taxon>
    </lineage>
</organism>
<evidence type="ECO:0000313" key="2">
    <source>
        <dbReference type="Proteomes" id="UP000328092"/>
    </source>
</evidence>
<protein>
    <recommendedName>
        <fullName evidence="3">AbiEi antitoxin C-terminal domain-containing protein</fullName>
    </recommendedName>
</protein>
<dbReference type="OrthoDB" id="583588at2"/>
<dbReference type="Pfam" id="PF19570">
    <property type="entry name" value="DUF6088"/>
    <property type="match status" value="1"/>
</dbReference>
<dbReference type="AlphaFoldDB" id="A0A508T609"/>
<reference evidence="1" key="1">
    <citation type="submission" date="2019-02" db="EMBL/GenBank/DDBJ databases">
        <authorList>
            <person name="Pothier F.J."/>
        </authorList>
    </citation>
    <scope>NUCLEOTIDE SEQUENCE</scope>
    <source>
        <strain evidence="1">CI-1B</strain>
    </source>
</reference>